<dbReference type="Proteomes" id="UP001150001">
    <property type="component" value="Unassembled WGS sequence"/>
</dbReference>
<dbReference type="Proteomes" id="UP000094761">
    <property type="component" value="Unassembled WGS sequence"/>
</dbReference>
<dbReference type="PROSITE" id="PS51257">
    <property type="entry name" value="PROKAR_LIPOPROTEIN"/>
    <property type="match status" value="1"/>
</dbReference>
<keyword evidence="6" id="KW-1185">Reference proteome</keyword>
<name>A0A178JD96_9VIBR</name>
<evidence type="ECO:0000313" key="2">
    <source>
        <dbReference type="EMBL" id="OAM99559.1"/>
    </source>
</evidence>
<evidence type="ECO:0000313" key="1">
    <source>
        <dbReference type="EMBL" id="MDC5740302.1"/>
    </source>
</evidence>
<dbReference type="Proteomes" id="UP000501443">
    <property type="component" value="Chromosome 1"/>
</dbReference>
<dbReference type="RefSeq" id="WP_069665563.1">
    <property type="nucleotide sequence ID" value="NZ_CP053541.1"/>
</dbReference>
<evidence type="ECO:0000313" key="6">
    <source>
        <dbReference type="Proteomes" id="UP001150001"/>
    </source>
</evidence>
<evidence type="ECO:0000313" key="5">
    <source>
        <dbReference type="Proteomes" id="UP000501443"/>
    </source>
</evidence>
<reference evidence="2 4" key="1">
    <citation type="submission" date="2016-03" db="EMBL/GenBank/DDBJ databases">
        <title>Draft genome sequence of the Vibrio tubiashii subs. europaeus.</title>
        <authorList>
            <person name="Spinard E."/>
            <person name="Dubert J."/>
            <person name="Nelson D.R."/>
            <person name="Barja J.L."/>
        </authorList>
    </citation>
    <scope>NUCLEOTIDE SEQUENCE [LARGE SCALE GENOMIC DNA]</scope>
    <source>
        <strain evidence="4">PP-638</strain>
        <strain evidence="2">PP2-638</strain>
    </source>
</reference>
<evidence type="ECO:0000313" key="3">
    <source>
        <dbReference type="EMBL" id="QJY35359.1"/>
    </source>
</evidence>
<proteinExistence type="predicted"/>
<reference evidence="3 5" key="2">
    <citation type="submission" date="2020-05" db="EMBL/GenBank/DDBJ databases">
        <title>First description outside Europe of the emergent pathogen for shellfish aquaculture Vibrio europaeus.</title>
        <authorList>
            <person name="Dubert J."/>
            <person name="Rojas R."/>
        </authorList>
    </citation>
    <scope>NUCLEOTIDE SEQUENCE [LARGE SCALE GENOMIC DNA]</scope>
    <source>
        <strain evidence="3 5">NPI-1</strain>
    </source>
</reference>
<dbReference type="GeneID" id="78074079"/>
<evidence type="ECO:0000313" key="4">
    <source>
        <dbReference type="Proteomes" id="UP000094761"/>
    </source>
</evidence>
<accession>A0A178JD96</accession>
<dbReference type="EMBL" id="JAPFIT010000013">
    <property type="protein sequence ID" value="MDC5740302.1"/>
    <property type="molecule type" value="Genomic_DNA"/>
</dbReference>
<dbReference type="EMBL" id="LUAX01000001">
    <property type="protein sequence ID" value="OAM99559.1"/>
    <property type="molecule type" value="Genomic_DNA"/>
</dbReference>
<sequence>MNHIKVIIGVLCLPLLLIGCVNNAERLGAHVTKVRAEQTYNPNATQDNLGVVPTGSGERMEGAYQVYTGKQDAELTGTESQFLESGSSTKR</sequence>
<organism evidence="2 4">
    <name type="scientific">Vibrio europaeus</name>
    <dbReference type="NCBI Taxonomy" id="300876"/>
    <lineage>
        <taxon>Bacteria</taxon>
        <taxon>Pseudomonadati</taxon>
        <taxon>Pseudomonadota</taxon>
        <taxon>Gammaproteobacteria</taxon>
        <taxon>Vibrionales</taxon>
        <taxon>Vibrionaceae</taxon>
        <taxon>Vibrio</taxon>
        <taxon>Vibrio oreintalis group</taxon>
    </lineage>
</organism>
<gene>
    <name evidence="2" type="ORF">AZ468_00150</name>
    <name evidence="3" type="ORF">HOO69_01535</name>
    <name evidence="1" type="ORF">OPW20_09505</name>
</gene>
<dbReference type="OrthoDB" id="5879433at2"/>
<reference evidence="1" key="3">
    <citation type="submission" date="2022-11" db="EMBL/GenBank/DDBJ databases">
        <title>Role of the vibriolysin VemA secreted by the emergent pathogen Vibrio europaeus in the colonization of Manila clam mucus.</title>
        <authorList>
            <person name="Martinez C."/>
            <person name="Rodriguez S."/>
            <person name="Vences A."/>
            <person name="Barja J.L."/>
            <person name="Toranzo A.E."/>
            <person name="Dubert J."/>
        </authorList>
    </citation>
    <scope>NUCLEOTIDE SEQUENCE</scope>
    <source>
        <strain evidence="1">3454</strain>
    </source>
</reference>
<protein>
    <submittedName>
        <fullName evidence="2">Uncharacterized protein</fullName>
    </submittedName>
</protein>
<dbReference type="AlphaFoldDB" id="A0A178JD96"/>
<dbReference type="EMBL" id="CP053541">
    <property type="protein sequence ID" value="QJY35359.1"/>
    <property type="molecule type" value="Genomic_DNA"/>
</dbReference>